<keyword evidence="4" id="KW-0560">Oxidoreductase</keyword>
<dbReference type="EMBL" id="ML977685">
    <property type="protein sequence ID" value="KAF1993804.1"/>
    <property type="molecule type" value="Genomic_DNA"/>
</dbReference>
<evidence type="ECO:0000256" key="1">
    <source>
        <dbReference type="ARBA" id="ARBA00005979"/>
    </source>
</evidence>
<dbReference type="Proteomes" id="UP000799779">
    <property type="component" value="Unassembled WGS sequence"/>
</dbReference>
<accession>A0A6A5VXU4</accession>
<evidence type="ECO:0000256" key="4">
    <source>
        <dbReference type="ARBA" id="ARBA00023002"/>
    </source>
</evidence>
<dbReference type="InterPro" id="IPR051799">
    <property type="entry name" value="NADH_flavin_oxidoreductase"/>
</dbReference>
<evidence type="ECO:0000313" key="6">
    <source>
        <dbReference type="EMBL" id="KAF1993804.1"/>
    </source>
</evidence>
<keyword evidence="7" id="KW-1185">Reference proteome</keyword>
<organism evidence="6 7">
    <name type="scientific">Amniculicola lignicola CBS 123094</name>
    <dbReference type="NCBI Taxonomy" id="1392246"/>
    <lineage>
        <taxon>Eukaryota</taxon>
        <taxon>Fungi</taxon>
        <taxon>Dikarya</taxon>
        <taxon>Ascomycota</taxon>
        <taxon>Pezizomycotina</taxon>
        <taxon>Dothideomycetes</taxon>
        <taxon>Pleosporomycetidae</taxon>
        <taxon>Pleosporales</taxon>
        <taxon>Amniculicolaceae</taxon>
        <taxon>Amniculicola</taxon>
    </lineage>
</organism>
<dbReference type="InterPro" id="IPR013785">
    <property type="entry name" value="Aldolase_TIM"/>
</dbReference>
<dbReference type="Pfam" id="PF00724">
    <property type="entry name" value="Oxidored_FMN"/>
    <property type="match status" value="1"/>
</dbReference>
<dbReference type="PANTHER" id="PTHR43656:SF2">
    <property type="entry name" value="BINDING OXIDOREDUCTASE, PUTATIVE (AFU_ORTHOLOGUE AFUA_2G08260)-RELATED"/>
    <property type="match status" value="1"/>
</dbReference>
<evidence type="ECO:0000256" key="2">
    <source>
        <dbReference type="ARBA" id="ARBA00022630"/>
    </source>
</evidence>
<comment type="similarity">
    <text evidence="1">Belongs to the NADH:flavin oxidoreductase/NADH oxidase family.</text>
</comment>
<keyword evidence="3" id="KW-0288">FMN</keyword>
<dbReference type="OrthoDB" id="1663137at2759"/>
<evidence type="ECO:0000256" key="3">
    <source>
        <dbReference type="ARBA" id="ARBA00022643"/>
    </source>
</evidence>
<dbReference type="PANTHER" id="PTHR43656">
    <property type="entry name" value="BINDING OXIDOREDUCTASE, PUTATIVE (AFU_ORTHOLOGUE AFUA_2G08260)-RELATED"/>
    <property type="match status" value="1"/>
</dbReference>
<protein>
    <submittedName>
        <fullName evidence="6">NADPH dehydrogenase</fullName>
    </submittedName>
</protein>
<dbReference type="AlphaFoldDB" id="A0A6A5VXU4"/>
<dbReference type="Gene3D" id="3.20.20.70">
    <property type="entry name" value="Aldolase class I"/>
    <property type="match status" value="1"/>
</dbReference>
<name>A0A6A5VXU4_9PLEO</name>
<dbReference type="GO" id="GO:0010181">
    <property type="term" value="F:FMN binding"/>
    <property type="evidence" value="ECO:0007669"/>
    <property type="project" value="InterPro"/>
</dbReference>
<dbReference type="InterPro" id="IPR001155">
    <property type="entry name" value="OxRdtase_FMN_N"/>
</dbReference>
<sequence length="416" mass="45106">MSKLNTPLELPCGLAFPNRLVKSAMAEGLSNSKTWDPSDKMFVAYDQWGSGGWGGIITGNVEISTAFKGSNAMVTPNKNASDSSKDMWKQWATSSQQHSTPTIVQLVHPGRQMPPGAGDRPAFSKSIAPSPVPLVVGTGLLNRVVSKLIFGSPREMAQKDIDIVVQEFAFAAQTAFEAGFKGVELHGAHGYLINQFLSPKTNLRMDAYGGSAAKRTKFLIDIIRAIRAVVPSTFAVGIKFNSADERSPDSLEDSLEQLELVLKERVDFLDISGGDFENARMINGDTPAVTRTEQREAFFLDYSRAVRARFPTIILMVTGGFRTRKGMQAAVESNACDLIGIARPAVVFPHLPKDIILNEKVKDEDAVVKLAHVKPPGLLKKMPIAIVHAGAETMYYSLQIQGRIGLGKQAVAPPNA</sequence>
<reference evidence="6" key="1">
    <citation type="journal article" date="2020" name="Stud. Mycol.">
        <title>101 Dothideomycetes genomes: a test case for predicting lifestyles and emergence of pathogens.</title>
        <authorList>
            <person name="Haridas S."/>
            <person name="Albert R."/>
            <person name="Binder M."/>
            <person name="Bloem J."/>
            <person name="Labutti K."/>
            <person name="Salamov A."/>
            <person name="Andreopoulos B."/>
            <person name="Baker S."/>
            <person name="Barry K."/>
            <person name="Bills G."/>
            <person name="Bluhm B."/>
            <person name="Cannon C."/>
            <person name="Castanera R."/>
            <person name="Culley D."/>
            <person name="Daum C."/>
            <person name="Ezra D."/>
            <person name="Gonzalez J."/>
            <person name="Henrissat B."/>
            <person name="Kuo A."/>
            <person name="Liang C."/>
            <person name="Lipzen A."/>
            <person name="Lutzoni F."/>
            <person name="Magnuson J."/>
            <person name="Mondo S."/>
            <person name="Nolan M."/>
            <person name="Ohm R."/>
            <person name="Pangilinan J."/>
            <person name="Park H.-J."/>
            <person name="Ramirez L."/>
            <person name="Alfaro M."/>
            <person name="Sun H."/>
            <person name="Tritt A."/>
            <person name="Yoshinaga Y."/>
            <person name="Zwiers L.-H."/>
            <person name="Turgeon B."/>
            <person name="Goodwin S."/>
            <person name="Spatafora J."/>
            <person name="Crous P."/>
            <person name="Grigoriev I."/>
        </authorList>
    </citation>
    <scope>NUCLEOTIDE SEQUENCE</scope>
    <source>
        <strain evidence="6">CBS 123094</strain>
    </source>
</reference>
<keyword evidence="2" id="KW-0285">Flavoprotein</keyword>
<evidence type="ECO:0000259" key="5">
    <source>
        <dbReference type="Pfam" id="PF00724"/>
    </source>
</evidence>
<gene>
    <name evidence="6" type="ORF">P154DRAFT_449263</name>
</gene>
<proteinExistence type="inferred from homology"/>
<evidence type="ECO:0000313" key="7">
    <source>
        <dbReference type="Proteomes" id="UP000799779"/>
    </source>
</evidence>
<feature type="domain" description="NADH:flavin oxidoreductase/NADH oxidase N-terminal" evidence="5">
    <location>
        <begin position="14"/>
        <end position="355"/>
    </location>
</feature>
<dbReference type="SUPFAM" id="SSF51395">
    <property type="entry name" value="FMN-linked oxidoreductases"/>
    <property type="match status" value="1"/>
</dbReference>
<dbReference type="GO" id="GO:0016491">
    <property type="term" value="F:oxidoreductase activity"/>
    <property type="evidence" value="ECO:0007669"/>
    <property type="project" value="UniProtKB-KW"/>
</dbReference>